<dbReference type="PROSITE" id="PS50943">
    <property type="entry name" value="HTH_CROC1"/>
    <property type="match status" value="1"/>
</dbReference>
<organism evidence="2 3">
    <name type="scientific">Clostridium frigoriphilum</name>
    <dbReference type="NCBI Taxonomy" id="443253"/>
    <lineage>
        <taxon>Bacteria</taxon>
        <taxon>Bacillati</taxon>
        <taxon>Bacillota</taxon>
        <taxon>Clostridia</taxon>
        <taxon>Eubacteriales</taxon>
        <taxon>Clostridiaceae</taxon>
        <taxon>Clostridium</taxon>
    </lineage>
</organism>
<dbReference type="SMART" id="SM00530">
    <property type="entry name" value="HTH_XRE"/>
    <property type="match status" value="1"/>
</dbReference>
<dbReference type="InterPro" id="IPR039418">
    <property type="entry name" value="LexA-like"/>
</dbReference>
<gene>
    <name evidence="2" type="ORF">SJI18_00920</name>
</gene>
<feature type="domain" description="HTH cro/C1-type" evidence="1">
    <location>
        <begin position="13"/>
        <end position="73"/>
    </location>
</feature>
<dbReference type="EMBL" id="JAZHFS010000001">
    <property type="protein sequence ID" value="MEF2110865.1"/>
    <property type="molecule type" value="Genomic_DNA"/>
</dbReference>
<dbReference type="InterPro" id="IPR001387">
    <property type="entry name" value="Cro/C1-type_HTH"/>
</dbReference>
<evidence type="ECO:0000259" key="1">
    <source>
        <dbReference type="PROSITE" id="PS50943"/>
    </source>
</evidence>
<proteinExistence type="predicted"/>
<dbReference type="RefSeq" id="WP_216247472.1">
    <property type="nucleotide sequence ID" value="NZ_JAZHFS010000001.1"/>
</dbReference>
<evidence type="ECO:0000313" key="2">
    <source>
        <dbReference type="EMBL" id="MEF2110865.1"/>
    </source>
</evidence>
<dbReference type="CDD" id="cd06529">
    <property type="entry name" value="S24_LexA-like"/>
    <property type="match status" value="1"/>
</dbReference>
<dbReference type="InterPro" id="IPR015927">
    <property type="entry name" value="Peptidase_S24_S26A/B/C"/>
</dbReference>
<dbReference type="Proteomes" id="UP001498469">
    <property type="component" value="Unassembled WGS sequence"/>
</dbReference>
<name>A0ABU7UHJ1_9CLOT</name>
<dbReference type="CDD" id="cd00093">
    <property type="entry name" value="HTH_XRE"/>
    <property type="match status" value="1"/>
</dbReference>
<evidence type="ECO:0000313" key="3">
    <source>
        <dbReference type="Proteomes" id="UP001498469"/>
    </source>
</evidence>
<dbReference type="Pfam" id="PF01381">
    <property type="entry name" value="HTH_3"/>
    <property type="match status" value="1"/>
</dbReference>
<dbReference type="PANTHER" id="PTHR33516">
    <property type="entry name" value="LEXA REPRESSOR"/>
    <property type="match status" value="1"/>
</dbReference>
<dbReference type="InterPro" id="IPR050077">
    <property type="entry name" value="LexA_repressor"/>
</dbReference>
<keyword evidence="3" id="KW-1185">Reference proteome</keyword>
<reference evidence="2 3" key="1">
    <citation type="submission" date="2023-11" db="EMBL/GenBank/DDBJ databases">
        <title>Draft genome sequence of a psychrophilic Clostridium strain from permafrost water brine.</title>
        <authorList>
            <person name="Shcherbakova V.A."/>
            <person name="Trubitsyn V.E."/>
            <person name="Zakharyuk A.G."/>
        </authorList>
    </citation>
    <scope>NUCLEOTIDE SEQUENCE [LARGE SCALE GENOMIC DNA]</scope>
    <source>
        <strain evidence="2 3">14F</strain>
    </source>
</reference>
<dbReference type="PANTHER" id="PTHR33516:SF2">
    <property type="entry name" value="LEXA REPRESSOR-RELATED"/>
    <property type="match status" value="1"/>
</dbReference>
<dbReference type="Pfam" id="PF00717">
    <property type="entry name" value="Peptidase_S24"/>
    <property type="match status" value="1"/>
</dbReference>
<accession>A0ABU7UHJ1</accession>
<sequence length="213" mass="24124">MKKEITIGFGKRLKELRNDNNYSLDSLCDLYNSKFDGNLNKGTLSKYENGLQEPKFTTVKSLSEFFNVRIEYLIGKDDDKYAGIDKLDYKKTVPILGVIAAGCPIIATECIEGYEHTEDSTIDFCLRVKGDSMIGARIYEGDIVYVDKNSVIDNGDIVVALVDGENATLKRYFKYGNTVILRPENPSLSEMEFNAKDKYFKILGKVKFVKFKV</sequence>
<comment type="caution">
    <text evidence="2">The sequence shown here is derived from an EMBL/GenBank/DDBJ whole genome shotgun (WGS) entry which is preliminary data.</text>
</comment>
<protein>
    <submittedName>
        <fullName evidence="2">S24 family peptidase</fullName>
    </submittedName>
</protein>